<comment type="caution">
    <text evidence="1">The sequence shown here is derived from an EMBL/GenBank/DDBJ whole genome shotgun (WGS) entry which is preliminary data.</text>
</comment>
<name>A0A009SBG6_ACIBA</name>
<dbReference type="Proteomes" id="UP000020735">
    <property type="component" value="Unassembled WGS sequence"/>
</dbReference>
<dbReference type="PATRIC" id="fig|1310630.3.peg.3886"/>
<organism evidence="1 2">
    <name type="scientific">Acinetobacter baumannii 99063</name>
    <dbReference type="NCBI Taxonomy" id="1310630"/>
    <lineage>
        <taxon>Bacteria</taxon>
        <taxon>Pseudomonadati</taxon>
        <taxon>Pseudomonadota</taxon>
        <taxon>Gammaproteobacteria</taxon>
        <taxon>Moraxellales</taxon>
        <taxon>Moraxellaceae</taxon>
        <taxon>Acinetobacter</taxon>
        <taxon>Acinetobacter calcoaceticus/baumannii complex</taxon>
    </lineage>
</organism>
<evidence type="ECO:0000313" key="2">
    <source>
        <dbReference type="Proteomes" id="UP000020735"/>
    </source>
</evidence>
<gene>
    <name evidence="1" type="ORF">J529_4084</name>
</gene>
<evidence type="ECO:0000313" key="1">
    <source>
        <dbReference type="EMBL" id="EXC43855.1"/>
    </source>
</evidence>
<accession>A0A009SBG6</accession>
<protein>
    <submittedName>
        <fullName evidence="1">Uncharacterized protein</fullName>
    </submittedName>
</protein>
<dbReference type="EMBL" id="JEXJ01000167">
    <property type="protein sequence ID" value="EXC43855.1"/>
    <property type="molecule type" value="Genomic_DNA"/>
</dbReference>
<sequence length="76" mass="8747">MFDEDQHRATHDVAPSFIFKGFLISTNDQEYYYSETQIVDGVKQYLLSSFHPDHVHIFEDTAVMCAEKTGGFNLVN</sequence>
<dbReference type="AlphaFoldDB" id="A0A009SBG6"/>
<proteinExistence type="predicted"/>
<reference evidence="1 2" key="1">
    <citation type="submission" date="2014-02" db="EMBL/GenBank/DDBJ databases">
        <title>Comparative genomics and transcriptomics to identify genetic mechanisms underlying the emergence of carbapenem resistant Acinetobacter baumannii (CRAb).</title>
        <authorList>
            <person name="Harris A.D."/>
            <person name="Johnson K.J."/>
            <person name="George J."/>
            <person name="Shefchek K."/>
            <person name="Daugherty S.C."/>
            <person name="Parankush S."/>
            <person name="Sadzewicz L."/>
            <person name="Tallon L."/>
            <person name="Sengamalay N."/>
            <person name="Hazen T.H."/>
            <person name="Rasko D.A."/>
        </authorList>
    </citation>
    <scope>NUCLEOTIDE SEQUENCE [LARGE SCALE GENOMIC DNA]</scope>
    <source>
        <strain evidence="1 2">99063</strain>
    </source>
</reference>